<accession>A0ABT5SIM6</accession>
<protein>
    <recommendedName>
        <fullName evidence="4">Phosphate ABC transporter permease subunit PstC</fullName>
    </recommendedName>
</protein>
<sequence>MSPRSQLIIALVSSAILFVSIALMFVLVIISFVTDGIDFGGEPHIADALASTGWSLTA</sequence>
<feature type="transmembrane region" description="Helical" evidence="1">
    <location>
        <begin position="7"/>
        <end position="33"/>
    </location>
</feature>
<keyword evidence="1" id="KW-0812">Transmembrane</keyword>
<comment type="caution">
    <text evidence="2">The sequence shown here is derived from an EMBL/GenBank/DDBJ whole genome shotgun (WGS) entry which is preliminary data.</text>
</comment>
<name>A0ABT5SIM6_9MICO</name>
<dbReference type="Proteomes" id="UP001218170">
    <property type="component" value="Unassembled WGS sequence"/>
</dbReference>
<keyword evidence="1" id="KW-1133">Transmembrane helix</keyword>
<keyword evidence="1" id="KW-0472">Membrane</keyword>
<keyword evidence="3" id="KW-1185">Reference proteome</keyword>
<evidence type="ECO:0000313" key="3">
    <source>
        <dbReference type="Proteomes" id="UP001218170"/>
    </source>
</evidence>
<organism evidence="2 3">
    <name type="scientific">Microbacterium thalli</name>
    <dbReference type="NCBI Taxonomy" id="3027921"/>
    <lineage>
        <taxon>Bacteria</taxon>
        <taxon>Bacillati</taxon>
        <taxon>Actinomycetota</taxon>
        <taxon>Actinomycetes</taxon>
        <taxon>Micrococcales</taxon>
        <taxon>Microbacteriaceae</taxon>
        <taxon>Microbacterium</taxon>
    </lineage>
</organism>
<reference evidence="2 3" key="1">
    <citation type="submission" date="2023-02" db="EMBL/GenBank/DDBJ databases">
        <title>Study of novel species of the Microbacterium genus.</title>
        <authorList>
            <person name="Arroyo-Herrera I."/>
            <person name="Roman-Ponce B."/>
            <person name="Vasquez-Murrieta M.S."/>
        </authorList>
    </citation>
    <scope>NUCLEOTIDE SEQUENCE [LARGE SCALE GENOMIC DNA]</scope>
    <source>
        <strain evidence="2 3">NE1TT3</strain>
    </source>
</reference>
<evidence type="ECO:0000313" key="2">
    <source>
        <dbReference type="EMBL" id="MDD7962663.1"/>
    </source>
</evidence>
<evidence type="ECO:0000256" key="1">
    <source>
        <dbReference type="SAM" id="Phobius"/>
    </source>
</evidence>
<proteinExistence type="predicted"/>
<dbReference type="EMBL" id="JAQZCI010000002">
    <property type="protein sequence ID" value="MDD7962663.1"/>
    <property type="molecule type" value="Genomic_DNA"/>
</dbReference>
<gene>
    <name evidence="2" type="ORF">PUW80_09920</name>
</gene>
<dbReference type="RefSeq" id="WP_274222161.1">
    <property type="nucleotide sequence ID" value="NZ_JAQZCG020000001.1"/>
</dbReference>
<evidence type="ECO:0008006" key="4">
    <source>
        <dbReference type="Google" id="ProtNLM"/>
    </source>
</evidence>